<evidence type="ECO:0000256" key="1">
    <source>
        <dbReference type="SAM" id="MobiDB-lite"/>
    </source>
</evidence>
<feature type="transmembrane region" description="Helical" evidence="2">
    <location>
        <begin position="202"/>
        <end position="223"/>
    </location>
</feature>
<evidence type="ECO:0000256" key="2">
    <source>
        <dbReference type="SAM" id="Phobius"/>
    </source>
</evidence>
<feature type="transmembrane region" description="Helical" evidence="2">
    <location>
        <begin position="875"/>
        <end position="898"/>
    </location>
</feature>
<dbReference type="Pfam" id="PF11915">
    <property type="entry name" value="DUF3433"/>
    <property type="match status" value="2"/>
</dbReference>
<gene>
    <name evidence="3" type="ORF">CC86DRAFT_405278</name>
</gene>
<feature type="transmembrane region" description="Helical" evidence="2">
    <location>
        <begin position="271"/>
        <end position="290"/>
    </location>
</feature>
<keyword evidence="4" id="KW-1185">Reference proteome</keyword>
<dbReference type="InterPro" id="IPR021840">
    <property type="entry name" value="DUF3433"/>
</dbReference>
<dbReference type="PANTHER" id="PTHR37544:SF3">
    <property type="entry name" value="SPRAY"/>
    <property type="match status" value="1"/>
</dbReference>
<feature type="compositionally biased region" description="Basic and acidic residues" evidence="1">
    <location>
        <begin position="12"/>
        <end position="25"/>
    </location>
</feature>
<feature type="transmembrane region" description="Helical" evidence="2">
    <location>
        <begin position="1415"/>
        <end position="1437"/>
    </location>
</feature>
<dbReference type="OrthoDB" id="3248909at2759"/>
<evidence type="ECO:0000313" key="4">
    <source>
        <dbReference type="Proteomes" id="UP000799424"/>
    </source>
</evidence>
<feature type="transmembrane region" description="Helical" evidence="2">
    <location>
        <begin position="803"/>
        <end position="826"/>
    </location>
</feature>
<proteinExistence type="predicted"/>
<organism evidence="3 4">
    <name type="scientific">Ophiobolus disseminans</name>
    <dbReference type="NCBI Taxonomy" id="1469910"/>
    <lineage>
        <taxon>Eukaryota</taxon>
        <taxon>Fungi</taxon>
        <taxon>Dikarya</taxon>
        <taxon>Ascomycota</taxon>
        <taxon>Pezizomycotina</taxon>
        <taxon>Dothideomycetes</taxon>
        <taxon>Pleosporomycetidae</taxon>
        <taxon>Pleosporales</taxon>
        <taxon>Pleosporineae</taxon>
        <taxon>Phaeosphaeriaceae</taxon>
        <taxon>Ophiobolus</taxon>
    </lineage>
</organism>
<evidence type="ECO:0000313" key="3">
    <source>
        <dbReference type="EMBL" id="KAF2828273.1"/>
    </source>
</evidence>
<keyword evidence="2" id="KW-0812">Transmembrane</keyword>
<dbReference type="Proteomes" id="UP000799424">
    <property type="component" value="Unassembled WGS sequence"/>
</dbReference>
<dbReference type="PANTHER" id="PTHR37544">
    <property type="entry name" value="SPRAY-RELATED"/>
    <property type="match status" value="1"/>
</dbReference>
<keyword evidence="2" id="KW-0472">Membrane</keyword>
<name>A0A6A7A547_9PLEO</name>
<feature type="region of interest" description="Disordered" evidence="1">
    <location>
        <begin position="1"/>
        <end position="95"/>
    </location>
</feature>
<sequence>MSYSLLAADASNAHDENRPVNDDLASRSNSPNVPDNASSNISTSRPPARSLFPSPEVSTRSLSNFGDGDTDADRPGLSEERQPFSPEHMEPDSPLLRLREHSNVKKGEPSDDQTNVFRPRHDEQDVRDFASQEAVELDSLVVADSNDTRPLKTWLPYTLRSWYMALVLTTTSALTVAVAVLLAKSLRNTGLAVDDGSSSLLFGWRFSPTFLAVLYTELVAMLFEDVLRTEPFALMARTEGGKADSTLLQRPGAWWTILRTATSTKNGKQSWALFLSCFLNVLAFLVIAPLSSSMLTSMDVTIRRDTEFSSLIPKADATISLRPHGDTYFRTISNLLQNVSTSAFITGSYLVFPTWPSTTQTAPLGVRLSNETQTWLTRSLVYQLEYDCVSIQPIRHPNNITVNDPDFDSETPMSLQTQTIDSCSYMVDLPKVGINGKQFLYSGGALWTNPTGSSSDSRLASRCSQDVDIILFTTPWSNTDREKVFRVNANTSLKGHVCSTKVYQGEIDMAILNTPSLTRIDFNETIFERQRVEVSPKSLDVSNIRHLLVDPRWSDYLSEPLRNAGLGPSIPHRLPYFVGAAAALGAFYNWNLTAMMQSDDVPARARQAQRRLFGESIHASTSMANASETLTYAGSSIHTQRKIVVVPQVAIAVLSLLILSAILTSVVFLMTRLSNRPLNLIQDPSTVVGTASQLPFCHPCPNLRNLNLASGKDIDGSFDDDRYRLDHEALRADAADDKNEDQLQRCSAMHSAWKPTPLRLWNISLIFVYIAALLIAVSILYHFAVQNRLYKTAFVYEATVRWLQSATFAPYSIIPTLMAIGVGLWWDTIDKTLRRLQPFLSMSKTPTPIDNGAGLSYQSSYVTWTASKALSRKHWLLAMITTGSIVCKILVIAMSALFEREHGVLTTPLQVNRLVEPRQIPYLARDWYNRVLVQGDRQQSGIAGRVLGGMFANAQTNWMYSATIQLALNGVEPSWSKSGWSFLPLTLPDLPTSSNASHVQNIGAATPEVTQPLSSTNFTFTTTATRARLECESIPQVGDVSTWLDQVKFRQFPNSTQERPVPIQTGYEVTHIMFGYRYTSLLAHPGRVSCCRDPSRENETQSVAIGYWSTTGDIEQWPNEDVLWPRNVTVKWLRGLSAAWPTNVEMLDNSTETSSRLRHAKYMFTQVPSLQALNCRPIIESATANVTVDYGTRAVQSFVIAGDLRPETSPWSDPFVSRKLTYRDDPRENDMITDVDVSTSYGVAFMNSLLGASDLEQLRGITTKTFGSQGNGVIPTDDLHLHSTLFNDEASIKDETFKIRDNSSGLNMDLMSYAMYTLADKDPDALLNATTMLRLANKVIQTYFQHFVSTNTAPNSTFGAYQPIGAEVNPVLLNASMMYDKMKWKPQTSYPQLNTSRTANGTVSTRIELLQMNAAATWISVVGLTWLLCTTVALLALQKRYLDPLLRDVETIADVFVLVAGSENFMKLIRETDPRYLVRNKQICTKLGWFRARDGHVRWGIEVVGDVGAGAVEWLDGPVGVVWEEKGAKERTWWERVMMKIRDLGSRKVAKRR</sequence>
<feature type="transmembrane region" description="Helical" evidence="2">
    <location>
        <begin position="162"/>
        <end position="182"/>
    </location>
</feature>
<keyword evidence="2" id="KW-1133">Transmembrane helix</keyword>
<protein>
    <submittedName>
        <fullName evidence="3">Uncharacterized protein</fullName>
    </submittedName>
</protein>
<feature type="transmembrane region" description="Helical" evidence="2">
    <location>
        <begin position="649"/>
        <end position="670"/>
    </location>
</feature>
<dbReference type="EMBL" id="MU006223">
    <property type="protein sequence ID" value="KAF2828273.1"/>
    <property type="molecule type" value="Genomic_DNA"/>
</dbReference>
<feature type="compositionally biased region" description="Polar residues" evidence="1">
    <location>
        <begin position="26"/>
        <end position="45"/>
    </location>
</feature>
<feature type="compositionally biased region" description="Basic and acidic residues" evidence="1">
    <location>
        <begin position="71"/>
        <end position="95"/>
    </location>
</feature>
<reference evidence="3" key="1">
    <citation type="journal article" date="2020" name="Stud. Mycol.">
        <title>101 Dothideomycetes genomes: a test case for predicting lifestyles and emergence of pathogens.</title>
        <authorList>
            <person name="Haridas S."/>
            <person name="Albert R."/>
            <person name="Binder M."/>
            <person name="Bloem J."/>
            <person name="Labutti K."/>
            <person name="Salamov A."/>
            <person name="Andreopoulos B."/>
            <person name="Baker S."/>
            <person name="Barry K."/>
            <person name="Bills G."/>
            <person name="Bluhm B."/>
            <person name="Cannon C."/>
            <person name="Castanera R."/>
            <person name="Culley D."/>
            <person name="Daum C."/>
            <person name="Ezra D."/>
            <person name="Gonzalez J."/>
            <person name="Henrissat B."/>
            <person name="Kuo A."/>
            <person name="Liang C."/>
            <person name="Lipzen A."/>
            <person name="Lutzoni F."/>
            <person name="Magnuson J."/>
            <person name="Mondo S."/>
            <person name="Nolan M."/>
            <person name="Ohm R."/>
            <person name="Pangilinan J."/>
            <person name="Park H.-J."/>
            <person name="Ramirez L."/>
            <person name="Alfaro M."/>
            <person name="Sun H."/>
            <person name="Tritt A."/>
            <person name="Yoshinaga Y."/>
            <person name="Zwiers L.-H."/>
            <person name="Turgeon B."/>
            <person name="Goodwin S."/>
            <person name="Spatafora J."/>
            <person name="Crous P."/>
            <person name="Grigoriev I."/>
        </authorList>
    </citation>
    <scope>NUCLEOTIDE SEQUENCE</scope>
    <source>
        <strain evidence="3">CBS 113818</strain>
    </source>
</reference>
<accession>A0A6A7A547</accession>
<feature type="transmembrane region" description="Helical" evidence="2">
    <location>
        <begin position="760"/>
        <end position="783"/>
    </location>
</feature>